<dbReference type="AlphaFoldDB" id="A0A4Q8APA3"/>
<dbReference type="OrthoDB" id="9814210at2"/>
<reference evidence="2 3" key="1">
    <citation type="submission" date="2019-02" db="EMBL/GenBank/DDBJ databases">
        <title>Sequencing the genomes of 1000 actinobacteria strains.</title>
        <authorList>
            <person name="Klenk H.-P."/>
        </authorList>
    </citation>
    <scope>NUCLEOTIDE SEQUENCE [LARGE SCALE GENOMIC DNA]</scope>
    <source>
        <strain evidence="2 3">DSM 18319</strain>
    </source>
</reference>
<dbReference type="Gene3D" id="3.90.1210.10">
    <property type="entry name" value="Antifreeze-like/N-acetylneuraminic acid synthase C-terminal domain"/>
    <property type="match status" value="1"/>
</dbReference>
<dbReference type="InterPro" id="IPR057736">
    <property type="entry name" value="SAF_PseI/NeuA/NeuB"/>
</dbReference>
<evidence type="ECO:0000313" key="2">
    <source>
        <dbReference type="EMBL" id="RZU66510.1"/>
    </source>
</evidence>
<evidence type="ECO:0000259" key="1">
    <source>
        <dbReference type="PROSITE" id="PS50844"/>
    </source>
</evidence>
<dbReference type="SMART" id="SM00858">
    <property type="entry name" value="SAF"/>
    <property type="match status" value="1"/>
</dbReference>
<organism evidence="2 3">
    <name type="scientific">Microterricola gilva</name>
    <dbReference type="NCBI Taxonomy" id="393267"/>
    <lineage>
        <taxon>Bacteria</taxon>
        <taxon>Bacillati</taxon>
        <taxon>Actinomycetota</taxon>
        <taxon>Actinomycetes</taxon>
        <taxon>Micrococcales</taxon>
        <taxon>Microbacteriaceae</taxon>
        <taxon>Microterricola</taxon>
    </lineage>
</organism>
<dbReference type="PROSITE" id="PS50844">
    <property type="entry name" value="AFP_LIKE"/>
    <property type="match status" value="1"/>
</dbReference>
<dbReference type="RefSeq" id="WP_130506699.1">
    <property type="nucleotide sequence ID" value="NZ_SHLC01000001.1"/>
</dbReference>
<dbReference type="Pfam" id="PF08666">
    <property type="entry name" value="SAF"/>
    <property type="match status" value="1"/>
</dbReference>
<dbReference type="InterPro" id="IPR051690">
    <property type="entry name" value="PseI-like"/>
</dbReference>
<keyword evidence="3" id="KW-1185">Reference proteome</keyword>
<evidence type="ECO:0000313" key="3">
    <source>
        <dbReference type="Proteomes" id="UP000291483"/>
    </source>
</evidence>
<dbReference type="InterPro" id="IPR036732">
    <property type="entry name" value="AFP_Neu5c_C_sf"/>
</dbReference>
<gene>
    <name evidence="2" type="ORF">EV379_2868</name>
</gene>
<name>A0A4Q8APA3_9MICO</name>
<dbReference type="EMBL" id="SHLC01000001">
    <property type="protein sequence ID" value="RZU66510.1"/>
    <property type="molecule type" value="Genomic_DNA"/>
</dbReference>
<proteinExistence type="predicted"/>
<dbReference type="Gene3D" id="3.20.20.70">
    <property type="entry name" value="Aldolase class I"/>
    <property type="match status" value="1"/>
</dbReference>
<feature type="domain" description="AFP-like" evidence="1">
    <location>
        <begin position="296"/>
        <end position="356"/>
    </location>
</feature>
<accession>A0A4Q8APA3</accession>
<dbReference type="InterPro" id="IPR013785">
    <property type="entry name" value="Aldolase_TIM"/>
</dbReference>
<dbReference type="PANTHER" id="PTHR42966:SF2">
    <property type="entry name" value="PSEUDAMINIC ACID SYNTHASE"/>
    <property type="match status" value="1"/>
</dbReference>
<dbReference type="InterPro" id="IPR013132">
    <property type="entry name" value="PseI/NeuA/B-like_N"/>
</dbReference>
<dbReference type="GO" id="GO:0016051">
    <property type="term" value="P:carbohydrate biosynthetic process"/>
    <property type="evidence" value="ECO:0007669"/>
    <property type="project" value="InterPro"/>
</dbReference>
<dbReference type="InterPro" id="IPR013974">
    <property type="entry name" value="SAF"/>
</dbReference>
<comment type="caution">
    <text evidence="2">The sequence shown here is derived from an EMBL/GenBank/DDBJ whole genome shotgun (WGS) entry which is preliminary data.</text>
</comment>
<dbReference type="GO" id="GO:0047444">
    <property type="term" value="F:N-acylneuraminate-9-phosphate synthase activity"/>
    <property type="evidence" value="ECO:0007669"/>
    <property type="project" value="TreeGrafter"/>
</dbReference>
<sequence>MDLQIAGRKIGLEYPTYFVADIAASHDGDLDRAVALIHLAAEAGAEAAKFQNFAAKEIVSDKGFAELGGKLSHQASWTKPVTEVYAEASIPHAWTPVLKQACDDAGIHYFSAAYDFEAIDMLEPYVPAYKIGSGDITWLEAISYTASKGKPMLLATGASSIGDVDAAMQAVRKHTNDIVLMQCNTNYTASHDNFNFLDLNVLKSFAQLYPDVVLGLSDHTPGHASTLGAIALGARVVEKHFTDDTTRPGPDHLFSMDPITWRDMVDRSRELEASLGTSYKHVEANEVDTVVVQRRAVRFRRDVAAGTVLSRNDLVVLRPCPADAIPASKVESLVGLVVRRDVSADDAVSWSDLERQP</sequence>
<dbReference type="SUPFAM" id="SSF51569">
    <property type="entry name" value="Aldolase"/>
    <property type="match status" value="1"/>
</dbReference>
<dbReference type="CDD" id="cd11615">
    <property type="entry name" value="SAF_NeuB_like"/>
    <property type="match status" value="1"/>
</dbReference>
<dbReference type="SUPFAM" id="SSF51269">
    <property type="entry name" value="AFP III-like domain"/>
    <property type="match status" value="1"/>
</dbReference>
<protein>
    <submittedName>
        <fullName evidence="2">N-acetylneuraminate synthase</fullName>
    </submittedName>
</protein>
<dbReference type="InterPro" id="IPR006190">
    <property type="entry name" value="SAF_AFP_Neu5Ac"/>
</dbReference>
<dbReference type="PANTHER" id="PTHR42966">
    <property type="entry name" value="N-ACETYLNEURAMINATE SYNTHASE"/>
    <property type="match status" value="1"/>
</dbReference>
<dbReference type="Proteomes" id="UP000291483">
    <property type="component" value="Unassembled WGS sequence"/>
</dbReference>
<dbReference type="Pfam" id="PF03102">
    <property type="entry name" value="NeuB"/>
    <property type="match status" value="1"/>
</dbReference>